<dbReference type="NCBIfam" id="TIGR02909">
    <property type="entry name" value="spore_YkwD"/>
    <property type="match status" value="1"/>
</dbReference>
<evidence type="ECO:0000313" key="4">
    <source>
        <dbReference type="Proteomes" id="UP000002730"/>
    </source>
</evidence>
<dbReference type="STRING" id="573061.Clocel_2411"/>
<dbReference type="Gene3D" id="3.40.33.10">
    <property type="entry name" value="CAP"/>
    <property type="match status" value="1"/>
</dbReference>
<evidence type="ECO:0000256" key="1">
    <source>
        <dbReference type="SAM" id="SignalP"/>
    </source>
</evidence>
<evidence type="ECO:0000313" key="3">
    <source>
        <dbReference type="EMBL" id="ADL52127.1"/>
    </source>
</evidence>
<organism evidence="3 4">
    <name type="scientific">Clostridium cellulovorans (strain ATCC 35296 / DSM 3052 / OCM 3 / 743B)</name>
    <dbReference type="NCBI Taxonomy" id="573061"/>
    <lineage>
        <taxon>Bacteria</taxon>
        <taxon>Bacillati</taxon>
        <taxon>Bacillota</taxon>
        <taxon>Clostridia</taxon>
        <taxon>Eubacteriales</taxon>
        <taxon>Clostridiaceae</taxon>
        <taxon>Clostridium</taxon>
    </lineage>
</organism>
<reference evidence="3 4" key="1">
    <citation type="submission" date="2010-08" db="EMBL/GenBank/DDBJ databases">
        <title>Complete sequence of Clostridium cellulovorans 743B.</title>
        <authorList>
            <consortium name="US DOE Joint Genome Institute"/>
            <person name="Lucas S."/>
            <person name="Copeland A."/>
            <person name="Lapidus A."/>
            <person name="Cheng J.-F."/>
            <person name="Bruce D."/>
            <person name="Goodwin L."/>
            <person name="Pitluck S."/>
            <person name="Chertkov O."/>
            <person name="Detter J.C."/>
            <person name="Han C."/>
            <person name="Tapia R."/>
            <person name="Land M."/>
            <person name="Hauser L."/>
            <person name="Chang Y.-J."/>
            <person name="Jeffries C."/>
            <person name="Kyrpides N."/>
            <person name="Ivanova N."/>
            <person name="Mikhailova N."/>
            <person name="Hemme C.L."/>
            <person name="Woyke T."/>
        </authorList>
    </citation>
    <scope>NUCLEOTIDE SEQUENCE [LARGE SCALE GENOMIC DNA]</scope>
    <source>
        <strain evidence="4">ATCC 35296 / DSM 3052 / OCM 3 / 743B</strain>
    </source>
</reference>
<feature type="domain" description="SCP" evidence="2">
    <location>
        <begin position="81"/>
        <end position="192"/>
    </location>
</feature>
<keyword evidence="4" id="KW-1185">Reference proteome</keyword>
<dbReference type="InterPro" id="IPR014044">
    <property type="entry name" value="CAP_dom"/>
</dbReference>
<dbReference type="EMBL" id="CP002160">
    <property type="protein sequence ID" value="ADL52127.1"/>
    <property type="molecule type" value="Genomic_DNA"/>
</dbReference>
<dbReference type="SUPFAM" id="SSF55797">
    <property type="entry name" value="PR-1-like"/>
    <property type="match status" value="1"/>
</dbReference>
<keyword evidence="1" id="KW-0732">Signal</keyword>
<feature type="signal peptide" evidence="1">
    <location>
        <begin position="1"/>
        <end position="21"/>
    </location>
</feature>
<dbReference type="AlphaFoldDB" id="D9SPZ1"/>
<dbReference type="CDD" id="cd05379">
    <property type="entry name" value="CAP_bacterial"/>
    <property type="match status" value="1"/>
</dbReference>
<dbReference type="PANTHER" id="PTHR31157">
    <property type="entry name" value="SCP DOMAIN-CONTAINING PROTEIN"/>
    <property type="match status" value="1"/>
</dbReference>
<proteinExistence type="predicted"/>
<evidence type="ECO:0000259" key="2">
    <source>
        <dbReference type="Pfam" id="PF00188"/>
    </source>
</evidence>
<dbReference type="Pfam" id="PF00188">
    <property type="entry name" value="CAP"/>
    <property type="match status" value="1"/>
</dbReference>
<dbReference type="InterPro" id="IPR035940">
    <property type="entry name" value="CAP_sf"/>
</dbReference>
<accession>D9SPZ1</accession>
<dbReference type="InterPro" id="IPR014258">
    <property type="entry name" value="CAP_domain_YkwD-like"/>
</dbReference>
<dbReference type="KEGG" id="ccb:Clocel_2411"/>
<feature type="chain" id="PRO_5003128327" evidence="1">
    <location>
        <begin position="22"/>
        <end position="195"/>
    </location>
</feature>
<protein>
    <submittedName>
        <fullName evidence="3">SCP-like extracellular</fullName>
    </submittedName>
</protein>
<dbReference type="HOGENOM" id="CLU_048111_0_2_9"/>
<dbReference type="OrthoDB" id="9783944at2"/>
<gene>
    <name evidence="3" type="ordered locus">Clocel_2411</name>
</gene>
<dbReference type="PANTHER" id="PTHR31157:SF1">
    <property type="entry name" value="SCP DOMAIN-CONTAINING PROTEIN"/>
    <property type="match status" value="1"/>
</dbReference>
<sequence length="195" mass="22107">MKRIAKMLLLLLMFVPSMASAETYAEKSEDIMCNSEVKDQTYLSKTINEQVLDSNKMYLMQKSNITNISATKSIEKEVIRLSNLERSKRGLKPLSEDLKLSRIARLKSQDMSQKNYFSHTSPTYGSPFKMIKSFGINYRSAGENIAKGQRSAQQVVNSWMNSSGHRANILNPGFTHIGVGYSPNGNYWTQMFISK</sequence>
<dbReference type="RefSeq" id="WP_010074420.1">
    <property type="nucleotide sequence ID" value="NC_014393.1"/>
</dbReference>
<name>D9SPZ1_CLOC7</name>
<dbReference type="eggNOG" id="COG2340">
    <property type="taxonomic scope" value="Bacteria"/>
</dbReference>
<dbReference type="Proteomes" id="UP000002730">
    <property type="component" value="Chromosome"/>
</dbReference>